<dbReference type="GO" id="GO:0008270">
    <property type="term" value="F:zinc ion binding"/>
    <property type="evidence" value="ECO:0007669"/>
    <property type="project" value="UniProtKB-KW"/>
</dbReference>
<dbReference type="InterPro" id="IPR036875">
    <property type="entry name" value="Znf_CCHC_sf"/>
</dbReference>
<feature type="compositionally biased region" description="Low complexity" evidence="2">
    <location>
        <begin position="287"/>
        <end position="305"/>
    </location>
</feature>
<dbReference type="SMART" id="SM00343">
    <property type="entry name" value="ZnF_C2HC"/>
    <property type="match status" value="1"/>
</dbReference>
<dbReference type="GO" id="GO:0003676">
    <property type="term" value="F:nucleic acid binding"/>
    <property type="evidence" value="ECO:0007669"/>
    <property type="project" value="InterPro"/>
</dbReference>
<name>A0AAQ3UX92_PASNO</name>
<dbReference type="InterPro" id="IPR043502">
    <property type="entry name" value="DNA/RNA_pol_sf"/>
</dbReference>
<dbReference type="EMBL" id="CP144754">
    <property type="protein sequence ID" value="WVZ97832.1"/>
    <property type="molecule type" value="Genomic_DNA"/>
</dbReference>
<dbReference type="InterPro" id="IPR043128">
    <property type="entry name" value="Rev_trsase/Diguanyl_cyclase"/>
</dbReference>
<evidence type="ECO:0000256" key="1">
    <source>
        <dbReference type="PROSITE-ProRule" id="PRU00047"/>
    </source>
</evidence>
<feature type="compositionally biased region" description="Polar residues" evidence="2">
    <location>
        <begin position="274"/>
        <end position="284"/>
    </location>
</feature>
<evidence type="ECO:0000313" key="4">
    <source>
        <dbReference type="EMBL" id="WVZ97832.1"/>
    </source>
</evidence>
<keyword evidence="5" id="KW-1185">Reference proteome</keyword>
<dbReference type="Gene3D" id="3.10.10.10">
    <property type="entry name" value="HIV Type 1 Reverse Transcriptase, subunit A, domain 1"/>
    <property type="match status" value="1"/>
</dbReference>
<dbReference type="InterPro" id="IPR001878">
    <property type="entry name" value="Znf_CCHC"/>
</dbReference>
<dbReference type="SUPFAM" id="SSF56672">
    <property type="entry name" value="DNA/RNA polymerases"/>
    <property type="match status" value="1"/>
</dbReference>
<keyword evidence="1" id="KW-0863">Zinc-finger</keyword>
<dbReference type="PROSITE" id="PS50158">
    <property type="entry name" value="ZF_CCHC"/>
    <property type="match status" value="1"/>
</dbReference>
<dbReference type="Gene3D" id="3.30.70.270">
    <property type="match status" value="2"/>
</dbReference>
<feature type="region of interest" description="Disordered" evidence="2">
    <location>
        <begin position="274"/>
        <end position="330"/>
    </location>
</feature>
<evidence type="ECO:0000256" key="2">
    <source>
        <dbReference type="SAM" id="MobiDB-lite"/>
    </source>
</evidence>
<protein>
    <recommendedName>
        <fullName evidence="3">CCHC-type domain-containing protein</fullName>
    </recommendedName>
</protein>
<dbReference type="SUPFAM" id="SSF57756">
    <property type="entry name" value="Retrovirus zinc finger-like domains"/>
    <property type="match status" value="1"/>
</dbReference>
<dbReference type="PANTHER" id="PTHR35046:SF9">
    <property type="entry name" value="RNA-DIRECTED DNA POLYMERASE"/>
    <property type="match status" value="1"/>
</dbReference>
<feature type="domain" description="CCHC-type" evidence="3">
    <location>
        <begin position="333"/>
        <end position="348"/>
    </location>
</feature>
<keyword evidence="1" id="KW-0479">Metal-binding</keyword>
<organism evidence="4 5">
    <name type="scientific">Paspalum notatum var. saurae</name>
    <dbReference type="NCBI Taxonomy" id="547442"/>
    <lineage>
        <taxon>Eukaryota</taxon>
        <taxon>Viridiplantae</taxon>
        <taxon>Streptophyta</taxon>
        <taxon>Embryophyta</taxon>
        <taxon>Tracheophyta</taxon>
        <taxon>Spermatophyta</taxon>
        <taxon>Magnoliopsida</taxon>
        <taxon>Liliopsida</taxon>
        <taxon>Poales</taxon>
        <taxon>Poaceae</taxon>
        <taxon>PACMAD clade</taxon>
        <taxon>Panicoideae</taxon>
        <taxon>Andropogonodae</taxon>
        <taxon>Paspaleae</taxon>
        <taxon>Paspalinae</taxon>
        <taxon>Paspalum</taxon>
    </lineage>
</organism>
<dbReference type="PANTHER" id="PTHR35046">
    <property type="entry name" value="ZINC KNUCKLE (CCHC-TYPE) FAMILY PROTEIN"/>
    <property type="match status" value="1"/>
</dbReference>
<evidence type="ECO:0000259" key="3">
    <source>
        <dbReference type="PROSITE" id="PS50158"/>
    </source>
</evidence>
<reference evidence="4 5" key="1">
    <citation type="submission" date="2024-02" db="EMBL/GenBank/DDBJ databases">
        <title>High-quality chromosome-scale genome assembly of Pensacola bahiagrass (Paspalum notatum Flugge var. saurae).</title>
        <authorList>
            <person name="Vega J.M."/>
            <person name="Podio M."/>
            <person name="Orjuela J."/>
            <person name="Siena L.A."/>
            <person name="Pessino S.C."/>
            <person name="Combes M.C."/>
            <person name="Mariac C."/>
            <person name="Albertini E."/>
            <person name="Pupilli F."/>
            <person name="Ortiz J.P.A."/>
            <person name="Leblanc O."/>
        </authorList>
    </citation>
    <scope>NUCLEOTIDE SEQUENCE [LARGE SCALE GENOMIC DNA]</scope>
    <source>
        <strain evidence="4">R1</strain>
        <tissue evidence="4">Leaf</tissue>
    </source>
</reference>
<gene>
    <name evidence="4" type="ORF">U9M48_043342</name>
</gene>
<sequence length="633" mass="71353">MAGDDDTTDAQLQDVRTQVDGLAADMKTLHERLDSTTTSSNERFDQLDLAQTATATTLGDIVSRLDTLTMTLTELQKDYGADTEQDDGDRRGRARRLRRPSNDSFANIKFKIPSFNGKYDPAAYLDWELEVEQKFSCHDIPANSQVKAAICEFTDFALIWWREYKEKHPTATPTTWPQLKAAMRHRFVPSYYARDLLNKMQRFQQGQQSVEEYYQELQKGMLRCGLVEKDEAAMARFRGGLNREIQDILDYKEYFDITTLFAYACKAEREVQGRQSKTYTNSFAGRSPTSSSAPALPAPSTTSTTPRDRTAKPTASPAPGAVPPTGRTRDIQCHRCKGFGHMIRDCPNKRTLLIRDNAQTAVHVNPDDADRYESLVVQRVLSTQVALPEKNQRHTLFHTKGVVQERSIRIIIDSGSCNNLASTMLGQKIIIHPMTPEQIVKDDLARAAKTAKQLDPSPSVNSEIKLNAPVLLATRADFADLRDSHLPCYALEYADVFPKDLPPGLPPLRGIEHQIDLIPGARLPNRAPYRTNPDETKEIQRQVQELLNKGKTMDEHLDHLSAVFDALRTAHLFANMEKCIFCTQRVSFLGYVVTPRGIEVDGSKIAAIREWPTPTTVTQIRSFLGLAGFYRRF</sequence>
<dbReference type="Proteomes" id="UP001341281">
    <property type="component" value="Chromosome 10"/>
</dbReference>
<keyword evidence="1" id="KW-0862">Zinc</keyword>
<evidence type="ECO:0000313" key="5">
    <source>
        <dbReference type="Proteomes" id="UP001341281"/>
    </source>
</evidence>
<accession>A0AAQ3UX92</accession>
<dbReference type="Pfam" id="PF03732">
    <property type="entry name" value="Retrotrans_gag"/>
    <property type="match status" value="1"/>
</dbReference>
<proteinExistence type="predicted"/>
<dbReference type="Gene3D" id="4.10.60.10">
    <property type="entry name" value="Zinc finger, CCHC-type"/>
    <property type="match status" value="1"/>
</dbReference>
<dbReference type="InterPro" id="IPR005162">
    <property type="entry name" value="Retrotrans_gag_dom"/>
</dbReference>
<dbReference type="AlphaFoldDB" id="A0AAQ3UX92"/>